<protein>
    <submittedName>
        <fullName evidence="9">BCCT family transporter</fullName>
    </submittedName>
</protein>
<feature type="transmembrane region" description="Helical" evidence="8">
    <location>
        <begin position="356"/>
        <end position="379"/>
    </location>
</feature>
<feature type="transmembrane region" description="Helical" evidence="8">
    <location>
        <begin position="454"/>
        <end position="473"/>
    </location>
</feature>
<evidence type="ECO:0000256" key="3">
    <source>
        <dbReference type="ARBA" id="ARBA00022448"/>
    </source>
</evidence>
<feature type="transmembrane region" description="Helical" evidence="8">
    <location>
        <begin position="58"/>
        <end position="78"/>
    </location>
</feature>
<dbReference type="Proteomes" id="UP001299409">
    <property type="component" value="Unassembled WGS sequence"/>
</dbReference>
<accession>A0ABS8CYZ0</accession>
<feature type="transmembrane region" description="Helical" evidence="8">
    <location>
        <begin position="413"/>
        <end position="442"/>
    </location>
</feature>
<evidence type="ECO:0000256" key="1">
    <source>
        <dbReference type="ARBA" id="ARBA00004651"/>
    </source>
</evidence>
<keyword evidence="5 8" id="KW-0812">Transmembrane</keyword>
<keyword evidence="3" id="KW-0813">Transport</keyword>
<evidence type="ECO:0000256" key="4">
    <source>
        <dbReference type="ARBA" id="ARBA00022475"/>
    </source>
</evidence>
<evidence type="ECO:0000256" key="5">
    <source>
        <dbReference type="ARBA" id="ARBA00022692"/>
    </source>
</evidence>
<evidence type="ECO:0000256" key="8">
    <source>
        <dbReference type="SAM" id="Phobius"/>
    </source>
</evidence>
<feature type="transmembrane region" description="Helical" evidence="8">
    <location>
        <begin position="326"/>
        <end position="344"/>
    </location>
</feature>
<reference evidence="9 10" key="1">
    <citation type="submission" date="2021-10" db="EMBL/GenBank/DDBJ databases">
        <title>Collection of gut derived symbiotic bacterial strains cultured from healthy donors.</title>
        <authorList>
            <person name="Lin H."/>
            <person name="Littmann E."/>
            <person name="Claire K."/>
            <person name="Pamer E."/>
        </authorList>
    </citation>
    <scope>NUCLEOTIDE SEQUENCE [LARGE SCALE GENOMIC DNA]</scope>
    <source>
        <strain evidence="9 10">MSK.17.68</strain>
    </source>
</reference>
<comment type="caution">
    <text evidence="9">The sequence shown here is derived from an EMBL/GenBank/DDBJ whole genome shotgun (WGS) entry which is preliminary data.</text>
</comment>
<dbReference type="InterPro" id="IPR000060">
    <property type="entry name" value="BCCT_transptr"/>
</dbReference>
<dbReference type="EMBL" id="JAJBMB010000010">
    <property type="protein sequence ID" value="MCB5446651.1"/>
    <property type="molecule type" value="Genomic_DNA"/>
</dbReference>
<comment type="similarity">
    <text evidence="2">Belongs to the BCCT transporter (TC 2.A.15) family.</text>
</comment>
<organism evidence="9 10">
    <name type="scientific">Intestinibacter bartlettii</name>
    <dbReference type="NCBI Taxonomy" id="261299"/>
    <lineage>
        <taxon>Bacteria</taxon>
        <taxon>Bacillati</taxon>
        <taxon>Bacillota</taxon>
        <taxon>Clostridia</taxon>
        <taxon>Peptostreptococcales</taxon>
        <taxon>Peptostreptococcaceae</taxon>
        <taxon>Intestinibacter</taxon>
    </lineage>
</organism>
<feature type="transmembrane region" description="Helical" evidence="8">
    <location>
        <begin position="20"/>
        <end position="38"/>
    </location>
</feature>
<dbReference type="RefSeq" id="WP_226914964.1">
    <property type="nucleotide sequence ID" value="NZ_BAABXU010000001.1"/>
</dbReference>
<dbReference type="Pfam" id="PF02028">
    <property type="entry name" value="BCCT"/>
    <property type="match status" value="1"/>
</dbReference>
<dbReference type="NCBIfam" id="TIGR00842">
    <property type="entry name" value="bcct"/>
    <property type="match status" value="1"/>
</dbReference>
<feature type="transmembrane region" description="Helical" evidence="8">
    <location>
        <begin position="268"/>
        <end position="287"/>
    </location>
</feature>
<feature type="transmembrane region" description="Helical" evidence="8">
    <location>
        <begin position="479"/>
        <end position="498"/>
    </location>
</feature>
<feature type="transmembrane region" description="Helical" evidence="8">
    <location>
        <begin position="237"/>
        <end position="256"/>
    </location>
</feature>
<sequence length="518" mass="57894">MERKNKGSKSNINEWSKNNIVFLISILITIFIVIYGIIDSEGFENISSSIYLFLQNHFSWFYLLITFCLVVFCVYIGFSKFGNIKLGPDDCEPEYNTITWFAMLFCAGMGVGLVFWSIAEPLAHYIQPIDGIDPMSQEAIHFSIKSCFMHWGVHPWSLYAIVGLGLAYFQYNKNKPALISCLFEPIIGKNKMGKNIGNAIDIFIIVLTVIGVATSLGMACIQICQGLNYIFGINVNVKLWIMMIVVIAIIYIYTAVSGLDKGMKYLSNANLILAVSLLIIAFCVGPIQSTLNSIVNGIGEYISGFVIDSLKINPYGDNTWIYTWRVFYWAWWITWAPFTGVFIARISKGRTIREFIMGVILVPSIACMIWFGVFGNLALNVVNLFDAQRLIDMVATPETALYFIFNEYPAGTILSIIAVIVLVIFFITSANSAIFVLSMMSSKGELNPSNYRKILWGIILALFAIILLLTGGLNAIKNISVAASFPFLFILAAICYSLQKVLKADLKLKEKGKSIDKK</sequence>
<dbReference type="PANTHER" id="PTHR30047:SF7">
    <property type="entry name" value="HIGH-AFFINITY CHOLINE TRANSPORT PROTEIN"/>
    <property type="match status" value="1"/>
</dbReference>
<evidence type="ECO:0000256" key="7">
    <source>
        <dbReference type="ARBA" id="ARBA00023136"/>
    </source>
</evidence>
<gene>
    <name evidence="9" type="ORF">LIP50_10590</name>
</gene>
<keyword evidence="4" id="KW-1003">Cell membrane</keyword>
<keyword evidence="7 8" id="KW-0472">Membrane</keyword>
<evidence type="ECO:0000313" key="10">
    <source>
        <dbReference type="Proteomes" id="UP001299409"/>
    </source>
</evidence>
<evidence type="ECO:0000256" key="6">
    <source>
        <dbReference type="ARBA" id="ARBA00022989"/>
    </source>
</evidence>
<feature type="transmembrane region" description="Helical" evidence="8">
    <location>
        <begin position="148"/>
        <end position="169"/>
    </location>
</feature>
<evidence type="ECO:0000313" key="9">
    <source>
        <dbReference type="EMBL" id="MCB5446651.1"/>
    </source>
</evidence>
<dbReference type="PANTHER" id="PTHR30047">
    <property type="entry name" value="HIGH-AFFINITY CHOLINE TRANSPORT PROTEIN-RELATED"/>
    <property type="match status" value="1"/>
</dbReference>
<evidence type="ECO:0000256" key="2">
    <source>
        <dbReference type="ARBA" id="ARBA00005658"/>
    </source>
</evidence>
<name>A0ABS8CYZ0_9FIRM</name>
<proteinExistence type="inferred from homology"/>
<keyword evidence="6 8" id="KW-1133">Transmembrane helix</keyword>
<feature type="transmembrane region" description="Helical" evidence="8">
    <location>
        <begin position="199"/>
        <end position="231"/>
    </location>
</feature>
<comment type="subcellular location">
    <subcellularLocation>
        <location evidence="1">Cell membrane</location>
        <topology evidence="1">Multi-pass membrane protein</topology>
    </subcellularLocation>
</comment>
<feature type="transmembrane region" description="Helical" evidence="8">
    <location>
        <begin position="98"/>
        <end position="119"/>
    </location>
</feature>
<keyword evidence="10" id="KW-1185">Reference proteome</keyword>